<organism evidence="2 3">
    <name type="scientific">Chryseobacterium hagamense</name>
    <dbReference type="NCBI Taxonomy" id="395935"/>
    <lineage>
        <taxon>Bacteria</taxon>
        <taxon>Pseudomonadati</taxon>
        <taxon>Bacteroidota</taxon>
        <taxon>Flavobacteriia</taxon>
        <taxon>Flavobacteriales</taxon>
        <taxon>Weeksellaceae</taxon>
        <taxon>Chryseobacterium group</taxon>
        <taxon>Chryseobacterium</taxon>
    </lineage>
</organism>
<dbReference type="CDD" id="cd00146">
    <property type="entry name" value="PKD"/>
    <property type="match status" value="1"/>
</dbReference>
<feature type="domain" description="PKD" evidence="1">
    <location>
        <begin position="33"/>
        <end position="109"/>
    </location>
</feature>
<dbReference type="SMART" id="SM00089">
    <property type="entry name" value="PKD"/>
    <property type="match status" value="1"/>
</dbReference>
<proteinExistence type="predicted"/>
<comment type="caution">
    <text evidence="2">The sequence shown here is derived from an EMBL/GenBank/DDBJ whole genome shotgun (WGS) entry which is preliminary data.</text>
</comment>
<dbReference type="SUPFAM" id="SSF49299">
    <property type="entry name" value="PKD domain"/>
    <property type="match status" value="1"/>
</dbReference>
<keyword evidence="3" id="KW-1185">Reference proteome</keyword>
<dbReference type="RefSeq" id="WP_146944500.1">
    <property type="nucleotide sequence ID" value="NZ_BJYJ01000048.1"/>
</dbReference>
<dbReference type="Pfam" id="PF18911">
    <property type="entry name" value="PKD_4"/>
    <property type="match status" value="1"/>
</dbReference>
<accession>A0A511YSC3</accession>
<dbReference type="AlphaFoldDB" id="A0A511YSC3"/>
<dbReference type="PROSITE" id="PS50093">
    <property type="entry name" value="PKD"/>
    <property type="match status" value="1"/>
</dbReference>
<dbReference type="InterPro" id="IPR022409">
    <property type="entry name" value="PKD/Chitinase_dom"/>
</dbReference>
<sequence>MKRFFFIISVISLGLSSCSSDNNEIPTKSSETAVANFKVATKDGTVNEQQTFTFENNSKNAVSYLWDFGDGVTSTAKVPTYAYPSCGYYTVKLTVTDSNGKTNTVSHDLPALCIFGGHHPTQPAATDF</sequence>
<name>A0A511YSC3_9FLAO</name>
<dbReference type="InterPro" id="IPR000601">
    <property type="entry name" value="PKD_dom"/>
</dbReference>
<evidence type="ECO:0000313" key="2">
    <source>
        <dbReference type="EMBL" id="GEN78100.1"/>
    </source>
</evidence>
<gene>
    <name evidence="2" type="ORF">CHA01nite_38400</name>
</gene>
<evidence type="ECO:0000313" key="3">
    <source>
        <dbReference type="Proteomes" id="UP000321863"/>
    </source>
</evidence>
<dbReference type="Gene3D" id="2.60.40.10">
    <property type="entry name" value="Immunoglobulins"/>
    <property type="match status" value="1"/>
</dbReference>
<dbReference type="Proteomes" id="UP000321863">
    <property type="component" value="Unassembled WGS sequence"/>
</dbReference>
<protein>
    <recommendedName>
        <fullName evidence="1">PKD domain-containing protein</fullName>
    </recommendedName>
</protein>
<dbReference type="OrthoDB" id="7443339at2"/>
<dbReference type="InterPro" id="IPR035986">
    <property type="entry name" value="PKD_dom_sf"/>
</dbReference>
<evidence type="ECO:0000259" key="1">
    <source>
        <dbReference type="PROSITE" id="PS50093"/>
    </source>
</evidence>
<dbReference type="EMBL" id="BJYJ01000048">
    <property type="protein sequence ID" value="GEN78100.1"/>
    <property type="molecule type" value="Genomic_DNA"/>
</dbReference>
<dbReference type="InterPro" id="IPR013783">
    <property type="entry name" value="Ig-like_fold"/>
</dbReference>
<reference evidence="2 3" key="1">
    <citation type="submission" date="2019-07" db="EMBL/GenBank/DDBJ databases">
        <title>Whole genome shotgun sequence of Chryseobacterium hagamense NBRC 105253.</title>
        <authorList>
            <person name="Hosoyama A."/>
            <person name="Uohara A."/>
            <person name="Ohji S."/>
            <person name="Ichikawa N."/>
        </authorList>
    </citation>
    <scope>NUCLEOTIDE SEQUENCE [LARGE SCALE GENOMIC DNA]</scope>
    <source>
        <strain evidence="2 3">NBRC 105253</strain>
    </source>
</reference>
<dbReference type="PROSITE" id="PS51257">
    <property type="entry name" value="PROKAR_LIPOPROTEIN"/>
    <property type="match status" value="1"/>
</dbReference>